<evidence type="ECO:0000256" key="1">
    <source>
        <dbReference type="SAM" id="MobiDB-lite"/>
    </source>
</evidence>
<evidence type="ECO:0000313" key="3">
    <source>
        <dbReference type="Proteomes" id="UP000722485"/>
    </source>
</evidence>
<organism evidence="2 3">
    <name type="scientific">Cylindrodendrum hubeiense</name>
    <dbReference type="NCBI Taxonomy" id="595255"/>
    <lineage>
        <taxon>Eukaryota</taxon>
        <taxon>Fungi</taxon>
        <taxon>Dikarya</taxon>
        <taxon>Ascomycota</taxon>
        <taxon>Pezizomycotina</taxon>
        <taxon>Sordariomycetes</taxon>
        <taxon>Hypocreomycetidae</taxon>
        <taxon>Hypocreales</taxon>
        <taxon>Nectriaceae</taxon>
        <taxon>Cylindrodendrum</taxon>
    </lineage>
</organism>
<sequence>MLDSRPSPRAPRSPGSPGSPGQGLNQLQLRLDCRLRSAAPAPAPPTNLSATGSTAPGPAPSRSVDSQLHLAETETLALSSSSPSTTTTYSATIGPPESSPSTSAPQVLQSPPSSPRRRDSFFYVDAGSPKHCSPLRNSITYSDDPLGLDDYFTTPTTGPRVSHNSFGSVDMAYTGDKRTPSSRPANPVMAASSSPSPSPSPAPDSSPLSRWFSRGSTPTSEAQSTSSITATPSRTRSASSTPKIGSPAASSRFAFFSSPASALRDMSNSPVAVPQNDELMNLDIESALFPGGPPIDGSAFSPASFKNLQMNAIGLLGKFQGAYQQRTIDYQELKSERDAQDEEKDEVETRVQHLKMQLEEMARKAAEREDTLASLLQELAQEKRSREEEQQAARYKCVSSSEASTVSEDLGIDEDRQKRNWRKSTATSKSDLSLDTDEESMDEASIFSRSRSPTNATSISEASPSSTPTPQQKPVMLELPRTSRSSTPQMSTFQKLFKGYSIENLKDGDLAMGADGCRNCQGQDASVAWDTVSLLKDENKGLKTRVQELETAVEGALDVVNGLAL</sequence>
<dbReference type="AlphaFoldDB" id="A0A9P5H1T9"/>
<feature type="compositionally biased region" description="Polar residues" evidence="1">
    <location>
        <begin position="398"/>
        <end position="407"/>
    </location>
</feature>
<feature type="compositionally biased region" description="Low complexity" evidence="1">
    <location>
        <begin position="73"/>
        <end position="92"/>
    </location>
</feature>
<name>A0A9P5H1T9_9HYPO</name>
<comment type="caution">
    <text evidence="2">The sequence shown here is derived from an EMBL/GenBank/DDBJ whole genome shotgun (WGS) entry which is preliminary data.</text>
</comment>
<feature type="compositionally biased region" description="Polar residues" evidence="1">
    <location>
        <begin position="153"/>
        <end position="167"/>
    </location>
</feature>
<feature type="region of interest" description="Disordered" evidence="1">
    <location>
        <begin position="383"/>
        <end position="489"/>
    </location>
</feature>
<feature type="compositionally biased region" description="Low complexity" evidence="1">
    <location>
        <begin position="224"/>
        <end position="250"/>
    </location>
</feature>
<keyword evidence="3" id="KW-1185">Reference proteome</keyword>
<protein>
    <submittedName>
        <fullName evidence="2">Uncharacterized protein</fullName>
    </submittedName>
</protein>
<evidence type="ECO:0000313" key="2">
    <source>
        <dbReference type="EMBL" id="KAF7543593.1"/>
    </source>
</evidence>
<dbReference type="OrthoDB" id="5377009at2759"/>
<feature type="region of interest" description="Disordered" evidence="1">
    <location>
        <begin position="1"/>
        <end position="250"/>
    </location>
</feature>
<reference evidence="2" key="1">
    <citation type="submission" date="2020-03" db="EMBL/GenBank/DDBJ databases">
        <title>Draft Genome Sequence of Cylindrodendrum hubeiense.</title>
        <authorList>
            <person name="Buettner E."/>
            <person name="Kellner H."/>
        </authorList>
    </citation>
    <scope>NUCLEOTIDE SEQUENCE</scope>
    <source>
        <strain evidence="2">IHI 201604</strain>
    </source>
</reference>
<proteinExistence type="predicted"/>
<feature type="compositionally biased region" description="Low complexity" evidence="1">
    <location>
        <begin position="1"/>
        <end position="16"/>
    </location>
</feature>
<feature type="compositionally biased region" description="Low complexity" evidence="1">
    <location>
        <begin position="457"/>
        <end position="470"/>
    </location>
</feature>
<dbReference type="Proteomes" id="UP000722485">
    <property type="component" value="Unassembled WGS sequence"/>
</dbReference>
<feature type="compositionally biased region" description="Low complexity" evidence="1">
    <location>
        <begin position="184"/>
        <end position="195"/>
    </location>
</feature>
<feature type="compositionally biased region" description="Polar residues" evidence="1">
    <location>
        <begin position="214"/>
        <end position="223"/>
    </location>
</feature>
<feature type="compositionally biased region" description="Polar residues" evidence="1">
    <location>
        <begin position="423"/>
        <end position="433"/>
    </location>
</feature>
<accession>A0A9P5H1T9</accession>
<dbReference type="EMBL" id="JAANBB010000356">
    <property type="protein sequence ID" value="KAF7543593.1"/>
    <property type="molecule type" value="Genomic_DNA"/>
</dbReference>
<feature type="compositionally biased region" description="Polar residues" evidence="1">
    <location>
        <begin position="447"/>
        <end position="456"/>
    </location>
</feature>
<gene>
    <name evidence="2" type="ORF">G7Z17_g10618</name>
</gene>
<feature type="compositionally biased region" description="Polar residues" evidence="1">
    <location>
        <begin position="99"/>
        <end position="109"/>
    </location>
</feature>